<dbReference type="AlphaFoldDB" id="A0A382W808"/>
<keyword evidence="2" id="KW-1015">Disulfide bond</keyword>
<sequence>KEDIIMKSWACKGLTLVWLSLMILLLISSSVWSVGDKSLVLYYPLDGDTKDASQNSNDGEIQGKSKWVDGKFGAKALHLDPNAWIGITPSDSLNGDFLQGEFSISAWINPNFLGSAWEHIWRSLPIPNGCDTLFINKDLGVISWRGFVGANWTVICQTDGGLIKKDKWYNVTVTSDKKKFRIYLDGKEVKSANYQETAGKNTIYSFGGRGGETYAGVMDDAVVFSRALDKDEVKEIQEGMEVFLAAEPQGKLTTVWGEIKQK</sequence>
<dbReference type="InterPro" id="IPR006558">
    <property type="entry name" value="LamG-like"/>
</dbReference>
<reference evidence="4" key="1">
    <citation type="submission" date="2018-05" db="EMBL/GenBank/DDBJ databases">
        <authorList>
            <person name="Lanie J.A."/>
            <person name="Ng W.-L."/>
            <person name="Kazmierczak K.M."/>
            <person name="Andrzejewski T.M."/>
            <person name="Davidsen T.M."/>
            <person name="Wayne K.J."/>
            <person name="Tettelin H."/>
            <person name="Glass J.I."/>
            <person name="Rusch D."/>
            <person name="Podicherti R."/>
            <person name="Tsui H.-C.T."/>
            <person name="Winkler M.E."/>
        </authorList>
    </citation>
    <scope>NUCLEOTIDE SEQUENCE</scope>
</reference>
<name>A0A382W808_9ZZZZ</name>
<dbReference type="SMART" id="SM00560">
    <property type="entry name" value="LamGL"/>
    <property type="match status" value="1"/>
</dbReference>
<dbReference type="InterPro" id="IPR013320">
    <property type="entry name" value="ConA-like_dom_sf"/>
</dbReference>
<feature type="non-terminal residue" evidence="4">
    <location>
        <position position="1"/>
    </location>
</feature>
<keyword evidence="1" id="KW-0732">Signal</keyword>
<dbReference type="Pfam" id="PF13385">
    <property type="entry name" value="Laminin_G_3"/>
    <property type="match status" value="1"/>
</dbReference>
<protein>
    <recommendedName>
        <fullName evidence="3">LamG-like jellyroll fold domain-containing protein</fullName>
    </recommendedName>
</protein>
<evidence type="ECO:0000259" key="3">
    <source>
        <dbReference type="SMART" id="SM00560"/>
    </source>
</evidence>
<dbReference type="SUPFAM" id="SSF49899">
    <property type="entry name" value="Concanavalin A-like lectins/glucanases"/>
    <property type="match status" value="1"/>
</dbReference>
<evidence type="ECO:0000313" key="4">
    <source>
        <dbReference type="EMBL" id="SVD54996.1"/>
    </source>
</evidence>
<proteinExistence type="predicted"/>
<accession>A0A382W808</accession>
<feature type="domain" description="LamG-like jellyroll fold" evidence="3">
    <location>
        <begin position="100"/>
        <end position="231"/>
    </location>
</feature>
<evidence type="ECO:0000256" key="1">
    <source>
        <dbReference type="ARBA" id="ARBA00022729"/>
    </source>
</evidence>
<dbReference type="EMBL" id="UINC01157803">
    <property type="protein sequence ID" value="SVD54996.1"/>
    <property type="molecule type" value="Genomic_DNA"/>
</dbReference>
<evidence type="ECO:0000256" key="2">
    <source>
        <dbReference type="ARBA" id="ARBA00023157"/>
    </source>
</evidence>
<dbReference type="Gene3D" id="2.60.120.200">
    <property type="match status" value="1"/>
</dbReference>
<gene>
    <name evidence="4" type="ORF">METZ01_LOCUS407850</name>
</gene>
<organism evidence="4">
    <name type="scientific">marine metagenome</name>
    <dbReference type="NCBI Taxonomy" id="408172"/>
    <lineage>
        <taxon>unclassified sequences</taxon>
        <taxon>metagenomes</taxon>
        <taxon>ecological metagenomes</taxon>
    </lineage>
</organism>